<reference evidence="3" key="1">
    <citation type="submission" date="2019-05" db="EMBL/GenBank/DDBJ databases">
        <authorList>
            <consortium name="Pathogen Informatics"/>
        </authorList>
    </citation>
    <scope>NUCLEOTIDE SEQUENCE [LARGE SCALE GENOMIC DNA]</scope>
    <source>
        <strain evidence="3">NCTC12965</strain>
    </source>
</reference>
<evidence type="ECO:0000256" key="1">
    <source>
        <dbReference type="PROSITE-ProRule" id="PRU00703"/>
    </source>
</evidence>
<dbReference type="EMBL" id="CABEEZ010000035">
    <property type="protein sequence ID" value="VTR24264.1"/>
    <property type="molecule type" value="Genomic_DNA"/>
</dbReference>
<proteinExistence type="predicted"/>
<dbReference type="GO" id="GO:0005524">
    <property type="term" value="F:ATP binding"/>
    <property type="evidence" value="ECO:0007669"/>
    <property type="project" value="UniProtKB-KW"/>
</dbReference>
<dbReference type="InterPro" id="IPR046342">
    <property type="entry name" value="CBS_dom_sf"/>
</dbReference>
<dbReference type="Gene3D" id="3.10.580.10">
    <property type="entry name" value="CBS-domain"/>
    <property type="match status" value="1"/>
</dbReference>
<gene>
    <name evidence="3" type="primary">proV_3</name>
    <name evidence="3" type="ORF">NCTC12965_01943</name>
</gene>
<keyword evidence="3" id="KW-0547">Nucleotide-binding</keyword>
<dbReference type="InterPro" id="IPR000644">
    <property type="entry name" value="CBS_dom"/>
</dbReference>
<evidence type="ECO:0000313" key="3">
    <source>
        <dbReference type="EMBL" id="VTR24264.1"/>
    </source>
</evidence>
<keyword evidence="1" id="KW-0129">CBS domain</keyword>
<keyword evidence="3" id="KW-0067">ATP-binding</keyword>
<evidence type="ECO:0000259" key="2">
    <source>
        <dbReference type="PROSITE" id="PS51371"/>
    </source>
</evidence>
<dbReference type="SUPFAM" id="SSF54631">
    <property type="entry name" value="CBS-domain pair"/>
    <property type="match status" value="1"/>
</dbReference>
<dbReference type="PROSITE" id="PS51371">
    <property type="entry name" value="CBS"/>
    <property type="match status" value="1"/>
</dbReference>
<protein>
    <submittedName>
        <fullName evidence="3">Glycine betaine/L-proline transport ATP-binding protein ProV</fullName>
    </submittedName>
</protein>
<dbReference type="AlphaFoldDB" id="A0A4U9U5C0"/>
<dbReference type="Pfam" id="PF00571">
    <property type="entry name" value="CBS"/>
    <property type="match status" value="1"/>
</dbReference>
<organism evidence="3">
    <name type="scientific">Serratia fonticola</name>
    <dbReference type="NCBI Taxonomy" id="47917"/>
    <lineage>
        <taxon>Bacteria</taxon>
        <taxon>Pseudomonadati</taxon>
        <taxon>Pseudomonadota</taxon>
        <taxon>Gammaproteobacteria</taxon>
        <taxon>Enterobacterales</taxon>
        <taxon>Yersiniaceae</taxon>
        <taxon>Serratia</taxon>
    </lineage>
</organism>
<sequence>MLDAPLPVPADMPLSELISLVAQAPCAVPVVGEDNNYIGIISKGMLLQALDKEGPTNE</sequence>
<feature type="domain" description="CBS" evidence="2">
    <location>
        <begin position="1"/>
        <end position="56"/>
    </location>
</feature>
<name>A0A4U9U5C0_SERFO</name>
<accession>A0A4U9U5C0</accession>